<name>A0ABY4JBG5_9BACT</name>
<dbReference type="EMBL" id="CP095848">
    <property type="protein sequence ID" value="UPL50166.1"/>
    <property type="molecule type" value="Genomic_DNA"/>
</dbReference>
<accession>A0ABY4JBG5</accession>
<proteinExistence type="predicted"/>
<gene>
    <name evidence="1" type="ORF">MWH26_04465</name>
</gene>
<organism evidence="1 2">
    <name type="scientific">Hymenobacter sublimis</name>
    <dbReference type="NCBI Taxonomy" id="2933777"/>
    <lineage>
        <taxon>Bacteria</taxon>
        <taxon>Pseudomonadati</taxon>
        <taxon>Bacteroidota</taxon>
        <taxon>Cytophagia</taxon>
        <taxon>Cytophagales</taxon>
        <taxon>Hymenobacteraceae</taxon>
        <taxon>Hymenobacter</taxon>
    </lineage>
</organism>
<evidence type="ECO:0000313" key="1">
    <source>
        <dbReference type="EMBL" id="UPL50166.1"/>
    </source>
</evidence>
<reference evidence="1 2" key="1">
    <citation type="submission" date="2022-04" db="EMBL/GenBank/DDBJ databases">
        <title>Hymenobacter sp. isolated from the air.</title>
        <authorList>
            <person name="Won M."/>
            <person name="Lee C.-M."/>
            <person name="Woen H.-Y."/>
            <person name="Kwon S.-W."/>
        </authorList>
    </citation>
    <scope>NUCLEOTIDE SEQUENCE [LARGE SCALE GENOMIC DNA]</scope>
    <source>
        <strain evidence="2">5516 S-25</strain>
    </source>
</reference>
<dbReference type="RefSeq" id="WP_247976211.1">
    <property type="nucleotide sequence ID" value="NZ_CP095848.1"/>
</dbReference>
<evidence type="ECO:0000313" key="2">
    <source>
        <dbReference type="Proteomes" id="UP000829647"/>
    </source>
</evidence>
<keyword evidence="2" id="KW-1185">Reference proteome</keyword>
<protein>
    <submittedName>
        <fullName evidence="1">Uncharacterized protein</fullName>
    </submittedName>
</protein>
<sequence length="68" mass="7199">MSRLLTSDGLAQLGLLRAAVIVALATLLHPRNVERAQPLPVSGFPTKALTMGKVTKIIRAHFAAIQPG</sequence>
<dbReference type="Proteomes" id="UP000829647">
    <property type="component" value="Chromosome"/>
</dbReference>